<protein>
    <submittedName>
        <fullName evidence="2">Predicted protein</fullName>
    </submittedName>
</protein>
<accession>C1MQS6</accession>
<evidence type="ECO:0000256" key="1">
    <source>
        <dbReference type="SAM" id="MobiDB-lite"/>
    </source>
</evidence>
<gene>
    <name evidence="2" type="ORF">MICPUCDRAFT_57395</name>
</gene>
<dbReference type="Gene3D" id="3.40.50.150">
    <property type="entry name" value="Vaccinia Virus protein VP39"/>
    <property type="match status" value="1"/>
</dbReference>
<dbReference type="EMBL" id="GG663738">
    <property type="protein sequence ID" value="EEH57759.1"/>
    <property type="molecule type" value="Genomic_DNA"/>
</dbReference>
<reference evidence="2 3" key="1">
    <citation type="journal article" date="2009" name="Science">
        <title>Green evolution and dynamic adaptations revealed by genomes of the marine picoeukaryotes Micromonas.</title>
        <authorList>
            <person name="Worden A.Z."/>
            <person name="Lee J.H."/>
            <person name="Mock T."/>
            <person name="Rouze P."/>
            <person name="Simmons M.P."/>
            <person name="Aerts A.L."/>
            <person name="Allen A.E."/>
            <person name="Cuvelier M.L."/>
            <person name="Derelle E."/>
            <person name="Everett M.V."/>
            <person name="Foulon E."/>
            <person name="Grimwood J."/>
            <person name="Gundlach H."/>
            <person name="Henrissat B."/>
            <person name="Napoli C."/>
            <person name="McDonald S.M."/>
            <person name="Parker M.S."/>
            <person name="Rombauts S."/>
            <person name="Salamov A."/>
            <person name="Von Dassow P."/>
            <person name="Badger J.H."/>
            <person name="Coutinho P.M."/>
            <person name="Demir E."/>
            <person name="Dubchak I."/>
            <person name="Gentemann C."/>
            <person name="Eikrem W."/>
            <person name="Gready J.E."/>
            <person name="John U."/>
            <person name="Lanier W."/>
            <person name="Lindquist E.A."/>
            <person name="Lucas S."/>
            <person name="Mayer K.F."/>
            <person name="Moreau H."/>
            <person name="Not F."/>
            <person name="Otillar R."/>
            <person name="Panaud O."/>
            <person name="Pangilinan J."/>
            <person name="Paulsen I."/>
            <person name="Piegu B."/>
            <person name="Poliakov A."/>
            <person name="Robbens S."/>
            <person name="Schmutz J."/>
            <person name="Toulza E."/>
            <person name="Wyss T."/>
            <person name="Zelensky A."/>
            <person name="Zhou K."/>
            <person name="Armbrust E.V."/>
            <person name="Bhattacharya D."/>
            <person name="Goodenough U.W."/>
            <person name="Van de Peer Y."/>
            <person name="Grigoriev I.V."/>
        </authorList>
    </citation>
    <scope>NUCLEOTIDE SEQUENCE [LARGE SCALE GENOMIC DNA]</scope>
    <source>
        <strain evidence="2 3">CCMP1545</strain>
    </source>
</reference>
<sequence>MEEVPTRASAGKTARAFVGVDHDATAIEFAHAALGTDVVAVRQDLEKDRDHATRDATARFVWDGAAPMATWLCENATTRVRGKRVVELGAGPGLPGIVAAKLGAREVVLTDLASELELLRANAALNGLEVRDDDDDDDGDDGDDGGGGGGGRVRVRACPWGDADAARALGTFDLVVCSDVLYGHREETARALARTMRRLCAFGGERGGGGGGGGEAGEGERGAAVVSYFAREKLFADVPFFETCDELFLDATQHTVGGVAEENEDLWFLEYRPK</sequence>
<keyword evidence="3" id="KW-1185">Reference proteome</keyword>
<dbReference type="GeneID" id="9683618"/>
<dbReference type="InterPro" id="IPR029063">
    <property type="entry name" value="SAM-dependent_MTases_sf"/>
</dbReference>
<dbReference type="KEGG" id="mpp:MICPUCDRAFT_57395"/>
<feature type="region of interest" description="Disordered" evidence="1">
    <location>
        <begin position="129"/>
        <end position="151"/>
    </location>
</feature>
<evidence type="ECO:0000313" key="2">
    <source>
        <dbReference type="EMBL" id="EEH57759.1"/>
    </source>
</evidence>
<dbReference type="OMA" id="FRCAIVE"/>
<dbReference type="SUPFAM" id="SSF53335">
    <property type="entry name" value="S-adenosyl-L-methionine-dependent methyltransferases"/>
    <property type="match status" value="1"/>
</dbReference>
<dbReference type="AlphaFoldDB" id="C1MQS6"/>
<organism evidence="3">
    <name type="scientific">Micromonas pusilla (strain CCMP1545)</name>
    <name type="common">Picoplanktonic green alga</name>
    <dbReference type="NCBI Taxonomy" id="564608"/>
    <lineage>
        <taxon>Eukaryota</taxon>
        <taxon>Viridiplantae</taxon>
        <taxon>Chlorophyta</taxon>
        <taxon>Mamiellophyceae</taxon>
        <taxon>Mamiellales</taxon>
        <taxon>Mamiellaceae</taxon>
        <taxon>Micromonas</taxon>
    </lineage>
</organism>
<proteinExistence type="predicted"/>
<dbReference type="RefSeq" id="XP_003057808.1">
    <property type="nucleotide sequence ID" value="XM_003057762.1"/>
</dbReference>
<feature type="compositionally biased region" description="Acidic residues" evidence="1">
    <location>
        <begin position="131"/>
        <end position="144"/>
    </location>
</feature>
<dbReference type="STRING" id="564608.C1MQS6"/>
<dbReference type="PANTHER" id="PTHR14614">
    <property type="entry name" value="HEPATOCELLULAR CARCINOMA-ASSOCIATED ANTIGEN"/>
    <property type="match status" value="1"/>
</dbReference>
<dbReference type="Proteomes" id="UP000001876">
    <property type="component" value="Unassembled WGS sequence"/>
</dbReference>
<dbReference type="Pfam" id="PF10294">
    <property type="entry name" value="Methyltransf_16"/>
    <property type="match status" value="1"/>
</dbReference>
<dbReference type="CDD" id="cd02440">
    <property type="entry name" value="AdoMet_MTases"/>
    <property type="match status" value="1"/>
</dbReference>
<name>C1MQS6_MICPC</name>
<dbReference type="InterPro" id="IPR019410">
    <property type="entry name" value="Methyltransf_16"/>
</dbReference>
<dbReference type="OrthoDB" id="413520at2759"/>
<evidence type="ECO:0000313" key="3">
    <source>
        <dbReference type="Proteomes" id="UP000001876"/>
    </source>
</evidence>